<protein>
    <recommendedName>
        <fullName evidence="1">F-box domain-containing protein</fullName>
    </recommendedName>
</protein>
<dbReference type="Gene3D" id="1.20.1280.50">
    <property type="match status" value="1"/>
</dbReference>
<evidence type="ECO:0000259" key="1">
    <source>
        <dbReference type="SMART" id="SM00256"/>
    </source>
</evidence>
<organism evidence="2">
    <name type="scientific">Brachypodium distachyon</name>
    <name type="common">Purple false brome</name>
    <name type="synonym">Trachynia distachya</name>
    <dbReference type="NCBI Taxonomy" id="15368"/>
    <lineage>
        <taxon>Eukaryota</taxon>
        <taxon>Viridiplantae</taxon>
        <taxon>Streptophyta</taxon>
        <taxon>Embryophyta</taxon>
        <taxon>Tracheophyta</taxon>
        <taxon>Spermatophyta</taxon>
        <taxon>Magnoliopsida</taxon>
        <taxon>Liliopsida</taxon>
        <taxon>Poales</taxon>
        <taxon>Poaceae</taxon>
        <taxon>BOP clade</taxon>
        <taxon>Pooideae</taxon>
        <taxon>Stipodae</taxon>
        <taxon>Brachypodieae</taxon>
        <taxon>Brachypodium</taxon>
    </lineage>
</organism>
<dbReference type="Pfam" id="PF12937">
    <property type="entry name" value="F-box-like"/>
    <property type="match status" value="1"/>
</dbReference>
<dbReference type="Gramene" id="KQJ87964">
    <property type="protein sequence ID" value="KQJ87964"/>
    <property type="gene ID" value="BRADI_4g14590v3"/>
</dbReference>
<dbReference type="Pfam" id="PF03478">
    <property type="entry name" value="Beta-prop_KIB1-4"/>
    <property type="match status" value="1"/>
</dbReference>
<dbReference type="EnsemblPlants" id="KQJ87964">
    <property type="protein sequence ID" value="KQJ87964"/>
    <property type="gene ID" value="BRADI_4g14590v3"/>
</dbReference>
<dbReference type="InterPro" id="IPR005174">
    <property type="entry name" value="KIB1-4_b-propeller"/>
</dbReference>
<dbReference type="SMART" id="SM00256">
    <property type="entry name" value="FBOX"/>
    <property type="match status" value="1"/>
</dbReference>
<dbReference type="InterPro" id="IPR036047">
    <property type="entry name" value="F-box-like_dom_sf"/>
</dbReference>
<accession>A0A0Q3ENX7</accession>
<dbReference type="SUPFAM" id="SSF81383">
    <property type="entry name" value="F-box domain"/>
    <property type="match status" value="1"/>
</dbReference>
<sequence length="415" mass="46791">MATATKEDPDWSSLPDDMLFLVMQALEIPDLFSAGSVCSSWRSACSAVRRVRIPITDASPCLLYSCAADDPATATVYSPSSGVARHVVGSAHGWVVAADEMSKMSNLQALNPLTGAQVDLPPVTGLYHIESFSDEQGAPMYNHYYDELNYRSPSAYRPQKLRLLLYYRVFLSCSPSAGSRCIVLLLHRPDGQLSFARVGDDRWTRIQDIECRLWNDGIRNATYNKNDGLFYVVHADGSILTLDLNGPSPVTMKVFPKATRWDQPTKYVVLTPQGDIMQLWRYISDRIVDVSVVPPELAHEVFDPYSEMYTDDMELYKVDIDEHATMKKNHLDNYALFIGFNSILLVSTKDYPTLKPNCAYFTDDSYEDICLSKYNTRDIGIWNFETKTVESLGDVQAVHPWLNFPSPIWITPTLC</sequence>
<reference evidence="3" key="3">
    <citation type="submission" date="2018-08" db="UniProtKB">
        <authorList>
            <consortium name="EnsemblPlants"/>
        </authorList>
    </citation>
    <scope>IDENTIFICATION</scope>
    <source>
        <strain evidence="3">cv. Bd21</strain>
    </source>
</reference>
<dbReference type="InParanoid" id="A0A0Q3ENX7"/>
<keyword evidence="4" id="KW-1185">Reference proteome</keyword>
<reference evidence="2" key="2">
    <citation type="submission" date="2017-06" db="EMBL/GenBank/DDBJ databases">
        <title>WGS assembly of Brachypodium distachyon.</title>
        <authorList>
            <consortium name="The International Brachypodium Initiative"/>
            <person name="Lucas S."/>
            <person name="Harmon-Smith M."/>
            <person name="Lail K."/>
            <person name="Tice H."/>
            <person name="Grimwood J."/>
            <person name="Bruce D."/>
            <person name="Barry K."/>
            <person name="Shu S."/>
            <person name="Lindquist E."/>
            <person name="Wang M."/>
            <person name="Pitluck S."/>
            <person name="Vogel J.P."/>
            <person name="Garvin D.F."/>
            <person name="Mockler T.C."/>
            <person name="Schmutz J."/>
            <person name="Rokhsar D."/>
            <person name="Bevan M.W."/>
        </authorList>
    </citation>
    <scope>NUCLEOTIDE SEQUENCE</scope>
    <source>
        <strain evidence="2">Bd21</strain>
    </source>
</reference>
<gene>
    <name evidence="2" type="ORF">BRADI_4g14590v3</name>
</gene>
<dbReference type="PANTHER" id="PTHR44586:SF23">
    <property type="entry name" value="F-BOX DOMAIN-CONTAINING PROTEIN"/>
    <property type="match status" value="1"/>
</dbReference>
<dbReference type="InterPro" id="IPR001810">
    <property type="entry name" value="F-box_dom"/>
</dbReference>
<dbReference type="FunCoup" id="A0A0Q3ENX7">
    <property type="interactions" value="294"/>
</dbReference>
<evidence type="ECO:0000313" key="3">
    <source>
        <dbReference type="EnsemblPlants" id="KQJ87964"/>
    </source>
</evidence>
<proteinExistence type="predicted"/>
<feature type="domain" description="F-box" evidence="1">
    <location>
        <begin position="14"/>
        <end position="53"/>
    </location>
</feature>
<reference evidence="2 3" key="1">
    <citation type="journal article" date="2010" name="Nature">
        <title>Genome sequencing and analysis of the model grass Brachypodium distachyon.</title>
        <authorList>
            <consortium name="International Brachypodium Initiative"/>
        </authorList>
    </citation>
    <scope>NUCLEOTIDE SEQUENCE [LARGE SCALE GENOMIC DNA]</scope>
    <source>
        <strain evidence="2 3">Bd21</strain>
    </source>
</reference>
<evidence type="ECO:0000313" key="4">
    <source>
        <dbReference type="Proteomes" id="UP000008810"/>
    </source>
</evidence>
<dbReference type="EMBL" id="CM000883">
    <property type="protein sequence ID" value="KQJ87964.1"/>
    <property type="molecule type" value="Genomic_DNA"/>
</dbReference>
<name>A0A0Q3ENX7_BRADI</name>
<evidence type="ECO:0000313" key="2">
    <source>
        <dbReference type="EMBL" id="KQJ87964.1"/>
    </source>
</evidence>
<dbReference type="PANTHER" id="PTHR44586">
    <property type="entry name" value="F-BOX DOMAIN CONTAINING PROTEIN, EXPRESSED"/>
    <property type="match status" value="1"/>
</dbReference>
<dbReference type="STRING" id="15368.A0A0Q3ENX7"/>
<dbReference type="Proteomes" id="UP000008810">
    <property type="component" value="Chromosome 4"/>
</dbReference>
<dbReference type="AlphaFoldDB" id="A0A0Q3ENX7"/>
<dbReference type="OrthoDB" id="723086at2759"/>